<keyword evidence="2" id="KW-0723">Serine/threonine-protein kinase</keyword>
<evidence type="ECO:0000256" key="2">
    <source>
        <dbReference type="ARBA" id="ARBA00022527"/>
    </source>
</evidence>
<dbReference type="InterPro" id="IPR008271">
    <property type="entry name" value="Ser/Thr_kinase_AS"/>
</dbReference>
<gene>
    <name evidence="13" type="ORF">WJX75_000205</name>
</gene>
<dbReference type="PANTHER" id="PTHR22983:SF6">
    <property type="entry name" value="SERINE_THREONINE-PROTEIN KINASE 36"/>
    <property type="match status" value="1"/>
</dbReference>
<evidence type="ECO:0000256" key="10">
    <source>
        <dbReference type="PROSITE-ProRule" id="PRU10141"/>
    </source>
</evidence>
<dbReference type="PROSITE" id="PS50176">
    <property type="entry name" value="ARM_REPEAT"/>
    <property type="match status" value="1"/>
</dbReference>
<evidence type="ECO:0000313" key="14">
    <source>
        <dbReference type="Proteomes" id="UP001491310"/>
    </source>
</evidence>
<feature type="compositionally biased region" description="Basic and acidic residues" evidence="11">
    <location>
        <begin position="519"/>
        <end position="536"/>
    </location>
</feature>
<evidence type="ECO:0000256" key="11">
    <source>
        <dbReference type="SAM" id="MobiDB-lite"/>
    </source>
</evidence>
<dbReference type="InterPro" id="IPR000719">
    <property type="entry name" value="Prot_kinase_dom"/>
</dbReference>
<feature type="region of interest" description="Disordered" evidence="11">
    <location>
        <begin position="492"/>
        <end position="696"/>
    </location>
</feature>
<sequence>MGAENYHRMGIIGEGSFGKVYKGRRKYTGQTVAMKFILKHNKSEKDIVSLRQEIEILRGLRHENIIQMLDSFETQDEFCVVTDFAQGELFEVLEDDKTLPEEEVRSIAKQLVRALHYLHSNRIIHRDMKPQNVLIGAHGCVKLCDFGFARAMSCSTLVVTSIKGTPLYMAPELVQEQPYNHTADLWSLGVILYELFVGQPPFYTTSIYSLIHQIVQDSVKYPPEMSREFKSFLKGLLNKYPAKRLSWPALLEHPFVAEAPEERQLREAKAAEAARAAEESRAWKGELSAVAGTPPSGLQRGHMAAATPLVEPSSELRHGYMAQSALQTPAPQRPAQAPASAMYPARGAPAAGLKSAAGSAPAKAAPGRLQNGIAPLMAPVSFAQKLQAAAAAQQSGRNPTAVVPRENGAAPASQEVAAPPIGATPQHPGTETGAAERRRTSSGVAGPSAGAAVAPRQPAKAEPDATVYYDLSSAQEPVKSIDYTLTPTKPLADASAQSASSMRAEALPSAAGSPQSAARPERPRSASRTDENRAADGRATGRTIGQSARAAGRSDGECSPSGDSRHWEGRGTQAAAPLSERRSEPPQPAQPPALALPQPSPAREMAKDATGTGRPALRHTPQGIDPGLKSSMPQSERPLKRAASLAAQIHADATVRHQQPAARRQSTGGEHQHAPTAHAVHSEPSSTSQGAKTGEHGSIYTRILVDAEARASAGPEGAAGVWADKRTLAAVVEGLKRPSSGSAYTAWAGSAELRQAARVAARLLRFSAARPEAAADLQRATAAAAQAALPVSPETTTAIVNSLRSAEALHEADVGPSSARGFVAFQGMPQLHASLLSCRNPAGSWSVASSGASGLAEIYRRAQAVLMRSGAAGARLEAPSMAQEVLESTLRGAVVVRLCRCLEDCAAAPNSPGSQALREAAISALRHLAVAPPAQPGQESSHLFPLVASYHGASQASPAATDLQSAVRTRVAECLCSGDSSLLSSVAAAAAAPDKGTSMAALQLLNGTCSAYPPLCCAAAAAGLPQALLAASEGPQGAAALLTLSTLSREVAAQLLEADVADSRASNGAEACWDAAQAALVSPGNPLAPFARIRPLLQASAGDVRASSAAAGAMAALLPLLPGHTSAQQVLRSGRASNEAIPADLYAERSIAGLKRLLAWAGPSATSRAFEAVEGALCRTGLLDGPAALAAALLACGGRSKATIAAMQGGIGDAVLHLLKLAGQVAAHPAVCELSPAGLTSLLQAARSLAASDVLGHQVLLRPGLMPALVALMRPRHLAALADWHARVVPPAGADVASLPVLVTGILHEGILHAQPAALSNVHQVVGQANVVAAMVAVLPSLPDQAVAAPLTYMSALITALPAKQFAAQFVEAGGASPTNLHRFLRPDQPASVLVPAMLNYGQLARLSRENYAVLAEAKLVEHMRPLLEHGEGEVRARACNLIGNLCRYNTFFYEAISAAGLIEVLIDRCRDFDRSTRKFACFAIGNAGFHSAALYHALRGAVRPLVELLGDDEDKTRANAAGALGNLVRNSPMLCPTLLQAHALEALMAMINEPGRERRSSSGELGEPAKIALFSLGNMAAHRECAEVLLRLGIDRTLQRLSASSDPMTIKYVQRIHTKLQSVQQIFHM</sequence>
<comment type="catalytic activity">
    <reaction evidence="7">
        <text>L-threonyl-[protein] + ATP = O-phospho-L-threonyl-[protein] + ADP + H(+)</text>
        <dbReference type="Rhea" id="RHEA:46608"/>
        <dbReference type="Rhea" id="RHEA-COMP:11060"/>
        <dbReference type="Rhea" id="RHEA-COMP:11605"/>
        <dbReference type="ChEBI" id="CHEBI:15378"/>
        <dbReference type="ChEBI" id="CHEBI:30013"/>
        <dbReference type="ChEBI" id="CHEBI:30616"/>
        <dbReference type="ChEBI" id="CHEBI:61977"/>
        <dbReference type="ChEBI" id="CHEBI:456216"/>
        <dbReference type="EC" id="2.7.11.1"/>
    </reaction>
</comment>
<dbReference type="PANTHER" id="PTHR22983">
    <property type="entry name" value="PROTEIN KINASE RELATED"/>
    <property type="match status" value="1"/>
</dbReference>
<keyword evidence="3" id="KW-0808">Transferase</keyword>
<dbReference type="InterPro" id="IPR011009">
    <property type="entry name" value="Kinase-like_dom_sf"/>
</dbReference>
<dbReference type="PROSITE" id="PS50011">
    <property type="entry name" value="PROTEIN_KINASE_DOM"/>
    <property type="match status" value="1"/>
</dbReference>
<evidence type="ECO:0000256" key="7">
    <source>
        <dbReference type="ARBA" id="ARBA00047899"/>
    </source>
</evidence>
<dbReference type="EMBL" id="JALJOT010000003">
    <property type="protein sequence ID" value="KAK9916222.1"/>
    <property type="molecule type" value="Genomic_DNA"/>
</dbReference>
<evidence type="ECO:0000256" key="4">
    <source>
        <dbReference type="ARBA" id="ARBA00022741"/>
    </source>
</evidence>
<proteinExistence type="predicted"/>
<organism evidence="13 14">
    <name type="scientific">Coccomyxa subellipsoidea</name>
    <dbReference type="NCBI Taxonomy" id="248742"/>
    <lineage>
        <taxon>Eukaryota</taxon>
        <taxon>Viridiplantae</taxon>
        <taxon>Chlorophyta</taxon>
        <taxon>core chlorophytes</taxon>
        <taxon>Trebouxiophyceae</taxon>
        <taxon>Trebouxiophyceae incertae sedis</taxon>
        <taxon>Coccomyxaceae</taxon>
        <taxon>Coccomyxa</taxon>
    </lineage>
</organism>
<feature type="repeat" description="ARM" evidence="9">
    <location>
        <begin position="1501"/>
        <end position="1531"/>
    </location>
</feature>
<dbReference type="PROSITE" id="PS00107">
    <property type="entry name" value="PROTEIN_KINASE_ATP"/>
    <property type="match status" value="1"/>
</dbReference>
<dbReference type="SMART" id="SM00220">
    <property type="entry name" value="S_TKc"/>
    <property type="match status" value="1"/>
</dbReference>
<feature type="region of interest" description="Disordered" evidence="11">
    <location>
        <begin position="394"/>
        <end position="462"/>
    </location>
</feature>
<evidence type="ECO:0000256" key="5">
    <source>
        <dbReference type="ARBA" id="ARBA00022777"/>
    </source>
</evidence>
<evidence type="ECO:0000256" key="3">
    <source>
        <dbReference type="ARBA" id="ARBA00022679"/>
    </source>
</evidence>
<comment type="caution">
    <text evidence="13">The sequence shown here is derived from an EMBL/GenBank/DDBJ whole genome shotgun (WGS) entry which is preliminary data.</text>
</comment>
<evidence type="ECO:0000256" key="9">
    <source>
        <dbReference type="PROSITE-ProRule" id="PRU00259"/>
    </source>
</evidence>
<accession>A0ABR2YWI3</accession>
<keyword evidence="4 10" id="KW-0547">Nucleotide-binding</keyword>
<keyword evidence="14" id="KW-1185">Reference proteome</keyword>
<evidence type="ECO:0000259" key="12">
    <source>
        <dbReference type="PROSITE" id="PS50011"/>
    </source>
</evidence>
<keyword evidence="5" id="KW-0418">Kinase</keyword>
<dbReference type="CDD" id="cd14002">
    <property type="entry name" value="STKc_STK36"/>
    <property type="match status" value="1"/>
</dbReference>
<dbReference type="InterPro" id="IPR011989">
    <property type="entry name" value="ARM-like"/>
</dbReference>
<dbReference type="Gene3D" id="1.10.510.10">
    <property type="entry name" value="Transferase(Phosphotransferase) domain 1"/>
    <property type="match status" value="1"/>
</dbReference>
<reference evidence="13 14" key="1">
    <citation type="journal article" date="2024" name="Nat. Commun.">
        <title>Phylogenomics reveals the evolutionary origins of lichenization in chlorophyte algae.</title>
        <authorList>
            <person name="Puginier C."/>
            <person name="Libourel C."/>
            <person name="Otte J."/>
            <person name="Skaloud P."/>
            <person name="Haon M."/>
            <person name="Grisel S."/>
            <person name="Petersen M."/>
            <person name="Berrin J.G."/>
            <person name="Delaux P.M."/>
            <person name="Dal Grande F."/>
            <person name="Keller J."/>
        </authorList>
    </citation>
    <scope>NUCLEOTIDE SEQUENCE [LARGE SCALE GENOMIC DNA]</scope>
    <source>
        <strain evidence="13 14">SAG 216-7</strain>
    </source>
</reference>
<feature type="domain" description="Protein kinase" evidence="12">
    <location>
        <begin position="6"/>
        <end position="256"/>
    </location>
</feature>
<dbReference type="Gene3D" id="1.25.10.10">
    <property type="entry name" value="Leucine-rich Repeat Variant"/>
    <property type="match status" value="1"/>
</dbReference>
<keyword evidence="6 10" id="KW-0067">ATP-binding</keyword>
<dbReference type="SUPFAM" id="SSF48371">
    <property type="entry name" value="ARM repeat"/>
    <property type="match status" value="1"/>
</dbReference>
<dbReference type="Pfam" id="PF13513">
    <property type="entry name" value="HEAT_EZ"/>
    <property type="match status" value="1"/>
</dbReference>
<feature type="binding site" evidence="10">
    <location>
        <position position="39"/>
    </location>
    <ligand>
        <name>ATP</name>
        <dbReference type="ChEBI" id="CHEBI:30616"/>
    </ligand>
</feature>
<evidence type="ECO:0000256" key="6">
    <source>
        <dbReference type="ARBA" id="ARBA00022840"/>
    </source>
</evidence>
<comment type="catalytic activity">
    <reaction evidence="8">
        <text>L-seryl-[protein] + ATP = O-phospho-L-seryl-[protein] + ADP + H(+)</text>
        <dbReference type="Rhea" id="RHEA:17989"/>
        <dbReference type="Rhea" id="RHEA-COMP:9863"/>
        <dbReference type="Rhea" id="RHEA-COMP:11604"/>
        <dbReference type="ChEBI" id="CHEBI:15378"/>
        <dbReference type="ChEBI" id="CHEBI:29999"/>
        <dbReference type="ChEBI" id="CHEBI:30616"/>
        <dbReference type="ChEBI" id="CHEBI:83421"/>
        <dbReference type="ChEBI" id="CHEBI:456216"/>
        <dbReference type="EC" id="2.7.11.1"/>
    </reaction>
</comment>
<dbReference type="SMART" id="SM00185">
    <property type="entry name" value="ARM"/>
    <property type="match status" value="3"/>
</dbReference>
<dbReference type="EC" id="2.7.11.1" evidence="1"/>
<protein>
    <recommendedName>
        <fullName evidence="1">non-specific serine/threonine protein kinase</fullName>
        <ecNumber evidence="1">2.7.11.1</ecNumber>
    </recommendedName>
</protein>
<dbReference type="InterPro" id="IPR016024">
    <property type="entry name" value="ARM-type_fold"/>
</dbReference>
<evidence type="ECO:0000313" key="13">
    <source>
        <dbReference type="EMBL" id="KAK9916222.1"/>
    </source>
</evidence>
<evidence type="ECO:0000256" key="1">
    <source>
        <dbReference type="ARBA" id="ARBA00012513"/>
    </source>
</evidence>
<dbReference type="InterPro" id="IPR017441">
    <property type="entry name" value="Protein_kinase_ATP_BS"/>
</dbReference>
<dbReference type="SUPFAM" id="SSF56112">
    <property type="entry name" value="Protein kinase-like (PK-like)"/>
    <property type="match status" value="1"/>
</dbReference>
<dbReference type="PROSITE" id="PS00108">
    <property type="entry name" value="PROTEIN_KINASE_ST"/>
    <property type="match status" value="1"/>
</dbReference>
<dbReference type="Pfam" id="PF00069">
    <property type="entry name" value="Pkinase"/>
    <property type="match status" value="1"/>
</dbReference>
<name>A0ABR2YWI3_9CHLO</name>
<evidence type="ECO:0000256" key="8">
    <source>
        <dbReference type="ARBA" id="ARBA00048679"/>
    </source>
</evidence>
<dbReference type="Proteomes" id="UP001491310">
    <property type="component" value="Unassembled WGS sequence"/>
</dbReference>
<feature type="compositionally biased region" description="Low complexity" evidence="11">
    <location>
        <begin position="441"/>
        <end position="455"/>
    </location>
</feature>
<dbReference type="InterPro" id="IPR000225">
    <property type="entry name" value="Armadillo"/>
</dbReference>